<accession>A0A1H0QD11</accession>
<evidence type="ECO:0000313" key="1">
    <source>
        <dbReference type="EMBL" id="SDP14579.1"/>
    </source>
</evidence>
<gene>
    <name evidence="1" type="ORF">SAMN05216193_12346</name>
</gene>
<organism evidence="1 2">
    <name type="scientific">Pseudomonas jinjuensis</name>
    <dbReference type="NCBI Taxonomy" id="198616"/>
    <lineage>
        <taxon>Bacteria</taxon>
        <taxon>Pseudomonadati</taxon>
        <taxon>Pseudomonadota</taxon>
        <taxon>Gammaproteobacteria</taxon>
        <taxon>Pseudomonadales</taxon>
        <taxon>Pseudomonadaceae</taxon>
        <taxon>Pseudomonas</taxon>
    </lineage>
</organism>
<sequence>MRETLLFAGMARSYTVYWIPAFARMTVVRRGFIPLRLSRECGNPEDSCSYKGIQALPRPVGASLLAIN</sequence>
<keyword evidence="2" id="KW-1185">Reference proteome</keyword>
<name>A0A1H0QD11_9PSED</name>
<dbReference type="AlphaFoldDB" id="A0A1H0QD11"/>
<dbReference type="Proteomes" id="UP000242957">
    <property type="component" value="Unassembled WGS sequence"/>
</dbReference>
<protein>
    <submittedName>
        <fullName evidence="1">Uncharacterized protein</fullName>
    </submittedName>
</protein>
<reference evidence="2" key="1">
    <citation type="submission" date="2016-10" db="EMBL/GenBank/DDBJ databases">
        <authorList>
            <person name="Varghese N."/>
            <person name="Submissions S."/>
        </authorList>
    </citation>
    <scope>NUCLEOTIDE SEQUENCE [LARGE SCALE GENOMIC DNA]</scope>
    <source>
        <strain evidence="2">JCM 21621</strain>
    </source>
</reference>
<evidence type="ECO:0000313" key="2">
    <source>
        <dbReference type="Proteomes" id="UP000242957"/>
    </source>
</evidence>
<dbReference type="EMBL" id="FNIJ01000023">
    <property type="protein sequence ID" value="SDP14579.1"/>
    <property type="molecule type" value="Genomic_DNA"/>
</dbReference>
<dbReference type="STRING" id="198616.SAMN05216193_12346"/>
<dbReference type="RefSeq" id="WP_084314850.1">
    <property type="nucleotide sequence ID" value="NZ_FNIJ01000023.1"/>
</dbReference>
<proteinExistence type="predicted"/>